<dbReference type="Proteomes" id="UP001154282">
    <property type="component" value="Unassembled WGS sequence"/>
</dbReference>
<dbReference type="InterPro" id="IPR046950">
    <property type="entry name" value="DNA-dir_Rpol_C_phage-type"/>
</dbReference>
<comment type="catalytic activity">
    <reaction evidence="7">
        <text>RNA(n) + a ribonucleoside 5'-triphosphate = RNA(n+1) + diphosphate</text>
        <dbReference type="Rhea" id="RHEA:21248"/>
        <dbReference type="Rhea" id="RHEA-COMP:14527"/>
        <dbReference type="Rhea" id="RHEA-COMP:17342"/>
        <dbReference type="ChEBI" id="CHEBI:33019"/>
        <dbReference type="ChEBI" id="CHEBI:61557"/>
        <dbReference type="ChEBI" id="CHEBI:140395"/>
        <dbReference type="EC" id="2.7.7.6"/>
    </reaction>
</comment>
<dbReference type="InterPro" id="IPR002092">
    <property type="entry name" value="DNA-dir_Rpol_phage-type"/>
</dbReference>
<evidence type="ECO:0000256" key="4">
    <source>
        <dbReference type="ARBA" id="ARBA00022679"/>
    </source>
</evidence>
<sequence length="107" mass="12112">MTLSHMSVHQVFLFKDGSCNGLQHYAALGRDKVTNPRMFTEESLLGRVLEIMEIDAKKDPTTNLNALHAKFLIDQVVRKLVKQTVMTSMYDVTYIGARDQKPISLSN</sequence>
<dbReference type="GO" id="GO:0034245">
    <property type="term" value="C:mitochondrial DNA-directed RNA polymerase complex"/>
    <property type="evidence" value="ECO:0007669"/>
    <property type="project" value="TreeGrafter"/>
</dbReference>
<evidence type="ECO:0000256" key="3">
    <source>
        <dbReference type="ARBA" id="ARBA00022478"/>
    </source>
</evidence>
<keyword evidence="3" id="KW-0240">DNA-directed RNA polymerase</keyword>
<evidence type="ECO:0000256" key="1">
    <source>
        <dbReference type="ARBA" id="ARBA00009493"/>
    </source>
</evidence>
<keyword evidence="5" id="KW-0548">Nucleotidyltransferase</keyword>
<dbReference type="PANTHER" id="PTHR10102">
    <property type="entry name" value="DNA-DIRECTED RNA POLYMERASE, MITOCHONDRIAL"/>
    <property type="match status" value="1"/>
</dbReference>
<evidence type="ECO:0000256" key="2">
    <source>
        <dbReference type="ARBA" id="ARBA00012418"/>
    </source>
</evidence>
<dbReference type="PROSITE" id="PS00489">
    <property type="entry name" value="RNA_POL_PHAGE_2"/>
    <property type="match status" value="1"/>
</dbReference>
<reference evidence="9" key="1">
    <citation type="submission" date="2022-08" db="EMBL/GenBank/DDBJ databases">
        <authorList>
            <person name="Gutierrez-Valencia J."/>
        </authorList>
    </citation>
    <scope>NUCLEOTIDE SEQUENCE</scope>
</reference>
<dbReference type="SUPFAM" id="SSF56672">
    <property type="entry name" value="DNA/RNA polymerases"/>
    <property type="match status" value="1"/>
</dbReference>
<feature type="domain" description="DNA-directed RNA polymerase C-terminal" evidence="8">
    <location>
        <begin position="4"/>
        <end position="100"/>
    </location>
</feature>
<dbReference type="AlphaFoldDB" id="A0AAV0NYZ3"/>
<evidence type="ECO:0000259" key="8">
    <source>
        <dbReference type="Pfam" id="PF00940"/>
    </source>
</evidence>
<comment type="similarity">
    <text evidence="1">Belongs to the phage and mitochondrial RNA polymerase family.</text>
</comment>
<dbReference type="GO" id="GO:0006390">
    <property type="term" value="P:mitochondrial transcription"/>
    <property type="evidence" value="ECO:0007669"/>
    <property type="project" value="TreeGrafter"/>
</dbReference>
<dbReference type="EMBL" id="CAMGYJ010000008">
    <property type="protein sequence ID" value="CAI0463575.1"/>
    <property type="molecule type" value="Genomic_DNA"/>
</dbReference>
<keyword evidence="10" id="KW-1185">Reference proteome</keyword>
<evidence type="ECO:0000313" key="10">
    <source>
        <dbReference type="Proteomes" id="UP001154282"/>
    </source>
</evidence>
<dbReference type="PANTHER" id="PTHR10102:SF0">
    <property type="entry name" value="DNA-DIRECTED RNA POLYMERASE, MITOCHONDRIAL"/>
    <property type="match status" value="1"/>
</dbReference>
<proteinExistence type="inferred from homology"/>
<organism evidence="9 10">
    <name type="scientific">Linum tenue</name>
    <dbReference type="NCBI Taxonomy" id="586396"/>
    <lineage>
        <taxon>Eukaryota</taxon>
        <taxon>Viridiplantae</taxon>
        <taxon>Streptophyta</taxon>
        <taxon>Embryophyta</taxon>
        <taxon>Tracheophyta</taxon>
        <taxon>Spermatophyta</taxon>
        <taxon>Magnoliopsida</taxon>
        <taxon>eudicotyledons</taxon>
        <taxon>Gunneridae</taxon>
        <taxon>Pentapetalae</taxon>
        <taxon>rosids</taxon>
        <taxon>fabids</taxon>
        <taxon>Malpighiales</taxon>
        <taxon>Linaceae</taxon>
        <taxon>Linum</taxon>
    </lineage>
</organism>
<name>A0AAV0NYZ3_9ROSI</name>
<keyword evidence="4" id="KW-0808">Transferase</keyword>
<comment type="caution">
    <text evidence="9">The sequence shown here is derived from an EMBL/GenBank/DDBJ whole genome shotgun (WGS) entry which is preliminary data.</text>
</comment>
<evidence type="ECO:0000313" key="9">
    <source>
        <dbReference type="EMBL" id="CAI0463575.1"/>
    </source>
</evidence>
<accession>A0AAV0NYZ3</accession>
<keyword evidence="6" id="KW-0804">Transcription</keyword>
<dbReference type="Pfam" id="PF00940">
    <property type="entry name" value="RNA_pol"/>
    <property type="match status" value="1"/>
</dbReference>
<dbReference type="EC" id="2.7.7.6" evidence="2"/>
<dbReference type="GO" id="GO:0003899">
    <property type="term" value="F:DNA-directed RNA polymerase activity"/>
    <property type="evidence" value="ECO:0007669"/>
    <property type="project" value="UniProtKB-EC"/>
</dbReference>
<dbReference type="Gene3D" id="1.10.150.20">
    <property type="entry name" value="5' to 3' exonuclease, C-terminal subdomain"/>
    <property type="match status" value="1"/>
</dbReference>
<dbReference type="InterPro" id="IPR043502">
    <property type="entry name" value="DNA/RNA_pol_sf"/>
</dbReference>
<evidence type="ECO:0000256" key="6">
    <source>
        <dbReference type="ARBA" id="ARBA00023163"/>
    </source>
</evidence>
<evidence type="ECO:0000256" key="5">
    <source>
        <dbReference type="ARBA" id="ARBA00022695"/>
    </source>
</evidence>
<protein>
    <recommendedName>
        <fullName evidence="2">DNA-directed RNA polymerase</fullName>
        <ecNumber evidence="2">2.7.7.6</ecNumber>
    </recommendedName>
</protein>
<dbReference type="GO" id="GO:0003677">
    <property type="term" value="F:DNA binding"/>
    <property type="evidence" value="ECO:0007669"/>
    <property type="project" value="InterPro"/>
</dbReference>
<gene>
    <name evidence="9" type="ORF">LITE_LOCUS35814</name>
</gene>
<evidence type="ECO:0000256" key="7">
    <source>
        <dbReference type="ARBA" id="ARBA00048552"/>
    </source>
</evidence>